<dbReference type="EMBL" id="FMBA01000037">
    <property type="protein sequence ID" value="SCC18024.1"/>
    <property type="molecule type" value="Genomic_DNA"/>
</dbReference>
<keyword evidence="3" id="KW-1185">Reference proteome</keyword>
<dbReference type="PROSITE" id="PS51257">
    <property type="entry name" value="PROKAR_LIPOPROTEIN"/>
    <property type="match status" value="1"/>
</dbReference>
<evidence type="ECO:0000313" key="2">
    <source>
        <dbReference type="EMBL" id="SCC18024.1"/>
    </source>
</evidence>
<keyword evidence="1" id="KW-0472">Membrane</keyword>
<proteinExistence type="predicted"/>
<dbReference type="STRING" id="1798183.GA0061080_103718"/>
<name>A0A1C4CG53_9GAMM</name>
<reference evidence="3" key="1">
    <citation type="submission" date="2016-08" db="EMBL/GenBank/DDBJ databases">
        <authorList>
            <person name="Varghese N."/>
            <person name="Submissions Spin"/>
        </authorList>
    </citation>
    <scope>NUCLEOTIDE SEQUENCE [LARGE SCALE GENOMIC DNA]</scope>
    <source>
        <strain evidence="3">R-53144</strain>
    </source>
</reference>
<keyword evidence="1" id="KW-0812">Transmembrane</keyword>
<organism evidence="2 3">
    <name type="scientific">Gilliamella intestini</name>
    <dbReference type="NCBI Taxonomy" id="1798183"/>
    <lineage>
        <taxon>Bacteria</taxon>
        <taxon>Pseudomonadati</taxon>
        <taxon>Pseudomonadota</taxon>
        <taxon>Gammaproteobacteria</taxon>
        <taxon>Orbales</taxon>
        <taxon>Orbaceae</taxon>
        <taxon>Gilliamella</taxon>
    </lineage>
</organism>
<keyword evidence="1" id="KW-1133">Transmembrane helix</keyword>
<feature type="transmembrane region" description="Helical" evidence="1">
    <location>
        <begin position="6"/>
        <end position="25"/>
    </location>
</feature>
<accession>A0A1C4CG53</accession>
<dbReference type="Proteomes" id="UP000199698">
    <property type="component" value="Unassembled WGS sequence"/>
</dbReference>
<evidence type="ECO:0000313" key="3">
    <source>
        <dbReference type="Proteomes" id="UP000199698"/>
    </source>
</evidence>
<dbReference type="AlphaFoldDB" id="A0A1C4CG53"/>
<evidence type="ECO:0008006" key="4">
    <source>
        <dbReference type="Google" id="ProtNLM"/>
    </source>
</evidence>
<sequence>MKKSRYYLILIINLFLVFSLVGCFCRQKIEVLPKSLPNASFGKPYYAEININGGIVPSDLFLYHIKPENSGLELSQSYFDVFNSYNNLTIKGTPKVYGTIIIKFNGGTLGTMCPGSEFEKIYTINVEE</sequence>
<dbReference type="OrthoDB" id="6691403at2"/>
<dbReference type="RefSeq" id="WP_091124507.1">
    <property type="nucleotide sequence ID" value="NZ_FMBA01000037.1"/>
</dbReference>
<evidence type="ECO:0000256" key="1">
    <source>
        <dbReference type="SAM" id="Phobius"/>
    </source>
</evidence>
<protein>
    <recommendedName>
        <fullName evidence="4">Lipoprotein</fullName>
    </recommendedName>
</protein>
<gene>
    <name evidence="2" type="ORF">GA0061080_103718</name>
</gene>